<dbReference type="InterPro" id="IPR010065">
    <property type="entry name" value="AA_ABC_transptr_permease_3TM"/>
</dbReference>
<dbReference type="InterPro" id="IPR000515">
    <property type="entry name" value="MetI-like"/>
</dbReference>
<feature type="transmembrane region" description="Helical" evidence="8">
    <location>
        <begin position="55"/>
        <end position="75"/>
    </location>
</feature>
<dbReference type="AlphaFoldDB" id="A0A0M4FSA3"/>
<comment type="similarity">
    <text evidence="8">Belongs to the binding-protein-dependent transport system permease family.</text>
</comment>
<sequence>MDFDFKYLIEMFPLLIPYVPMVLIMAVLSTFFAIVLGLLLGLITKSKIPVLYQITLVYISYFRGTPSLVQIFLFYFGLPQLFPQFAFINGFTAVIIALSLRNSAYLSEVFRSALSAVERGQMEAALSVGMTKWQGLRRIVFPQATRIAIPPTGNFFIMIIKETSLAFTIGLTDMFAQAKLAAAGTYNFFESYLAVAIIYWGLTALFAFIQSLYEKRLDKPYEQGVAV</sequence>
<dbReference type="PANTHER" id="PTHR30614">
    <property type="entry name" value="MEMBRANE COMPONENT OF AMINO ACID ABC TRANSPORTER"/>
    <property type="match status" value="1"/>
</dbReference>
<dbReference type="Pfam" id="PF00528">
    <property type="entry name" value="BPD_transp_1"/>
    <property type="match status" value="1"/>
</dbReference>
<accession>A0A0M4FSA3</accession>
<evidence type="ECO:0000256" key="2">
    <source>
        <dbReference type="ARBA" id="ARBA00022448"/>
    </source>
</evidence>
<evidence type="ECO:0000259" key="9">
    <source>
        <dbReference type="PROSITE" id="PS50928"/>
    </source>
</evidence>
<dbReference type="RefSeq" id="WP_053604415.1">
    <property type="nucleotide sequence ID" value="NZ_CP012600.1"/>
</dbReference>
<keyword evidence="3" id="KW-1003">Cell membrane</keyword>
<evidence type="ECO:0000256" key="6">
    <source>
        <dbReference type="ARBA" id="ARBA00022989"/>
    </source>
</evidence>
<dbReference type="CDD" id="cd06261">
    <property type="entry name" value="TM_PBP2"/>
    <property type="match status" value="1"/>
</dbReference>
<gene>
    <name evidence="10" type="ORF">AM592_14260</name>
</gene>
<dbReference type="EMBL" id="CP012600">
    <property type="protein sequence ID" value="ALC82610.1"/>
    <property type="molecule type" value="Genomic_DNA"/>
</dbReference>
<reference evidence="10 11" key="2">
    <citation type="journal article" date="2016" name="Int. J. Syst. Evol. Microbiol.">
        <title>Bacillus gobiensis sp. nov., isolated from a soil sample.</title>
        <authorList>
            <person name="Liu B."/>
            <person name="Liu G.H."/>
            <person name="Cetin S."/>
            <person name="Schumann P."/>
            <person name="Pan Z.Z."/>
            <person name="Chen Q.Q."/>
        </authorList>
    </citation>
    <scope>NUCLEOTIDE SEQUENCE [LARGE SCALE GENOMIC DNA]</scope>
    <source>
        <strain evidence="10 11">FJAT-4402</strain>
    </source>
</reference>
<dbReference type="GO" id="GO:0015184">
    <property type="term" value="F:L-cystine transmembrane transporter activity"/>
    <property type="evidence" value="ECO:0007669"/>
    <property type="project" value="TreeGrafter"/>
</dbReference>
<protein>
    <submittedName>
        <fullName evidence="10">ABC transporter permease</fullName>
    </submittedName>
</protein>
<keyword evidence="6 8" id="KW-1133">Transmembrane helix</keyword>
<organism evidence="10 11">
    <name type="scientific">Bacillus gobiensis</name>
    <dbReference type="NCBI Taxonomy" id="1441095"/>
    <lineage>
        <taxon>Bacteria</taxon>
        <taxon>Bacillati</taxon>
        <taxon>Bacillota</taxon>
        <taxon>Bacilli</taxon>
        <taxon>Bacillales</taxon>
        <taxon>Bacillaceae</taxon>
        <taxon>Bacillus</taxon>
    </lineage>
</organism>
<dbReference type="SUPFAM" id="SSF161098">
    <property type="entry name" value="MetI-like"/>
    <property type="match status" value="1"/>
</dbReference>
<dbReference type="PROSITE" id="PS50928">
    <property type="entry name" value="ABC_TM1"/>
    <property type="match status" value="1"/>
</dbReference>
<keyword evidence="11" id="KW-1185">Reference proteome</keyword>
<dbReference type="OrthoDB" id="9805999at2"/>
<feature type="transmembrane region" description="Helical" evidence="8">
    <location>
        <begin position="165"/>
        <end position="186"/>
    </location>
</feature>
<comment type="subcellular location">
    <subcellularLocation>
        <location evidence="1 8">Cell membrane</location>
        <topology evidence="1 8">Multi-pass membrane protein</topology>
    </subcellularLocation>
</comment>
<dbReference type="PANTHER" id="PTHR30614:SF0">
    <property type="entry name" value="L-CYSTINE TRANSPORT SYSTEM PERMEASE PROTEIN TCYL"/>
    <property type="match status" value="1"/>
</dbReference>
<dbReference type="STRING" id="1441095.AM592_14260"/>
<feature type="domain" description="ABC transmembrane type-1" evidence="9">
    <location>
        <begin position="19"/>
        <end position="210"/>
    </location>
</feature>
<evidence type="ECO:0000256" key="8">
    <source>
        <dbReference type="RuleBase" id="RU363032"/>
    </source>
</evidence>
<keyword evidence="2 8" id="KW-0813">Transport</keyword>
<dbReference type="GO" id="GO:0043190">
    <property type="term" value="C:ATP-binding cassette (ABC) transporter complex"/>
    <property type="evidence" value="ECO:0007669"/>
    <property type="project" value="InterPro"/>
</dbReference>
<proteinExistence type="inferred from homology"/>
<feature type="transmembrane region" description="Helical" evidence="8">
    <location>
        <begin position="192"/>
        <end position="213"/>
    </location>
</feature>
<evidence type="ECO:0000256" key="4">
    <source>
        <dbReference type="ARBA" id="ARBA00022692"/>
    </source>
</evidence>
<dbReference type="Proteomes" id="UP000067625">
    <property type="component" value="Chromosome"/>
</dbReference>
<evidence type="ECO:0000256" key="5">
    <source>
        <dbReference type="ARBA" id="ARBA00022970"/>
    </source>
</evidence>
<feature type="transmembrane region" description="Helical" evidence="8">
    <location>
        <begin position="20"/>
        <end position="43"/>
    </location>
</feature>
<evidence type="ECO:0000256" key="3">
    <source>
        <dbReference type="ARBA" id="ARBA00022475"/>
    </source>
</evidence>
<dbReference type="InterPro" id="IPR035906">
    <property type="entry name" value="MetI-like_sf"/>
</dbReference>
<name>A0A0M4FSA3_9BACI</name>
<dbReference type="NCBIfam" id="TIGR01726">
    <property type="entry name" value="HEQRo_perm_3TM"/>
    <property type="match status" value="1"/>
</dbReference>
<feature type="transmembrane region" description="Helical" evidence="8">
    <location>
        <begin position="81"/>
        <end position="100"/>
    </location>
</feature>
<keyword evidence="5" id="KW-0029">Amino-acid transport</keyword>
<evidence type="ECO:0000256" key="7">
    <source>
        <dbReference type="ARBA" id="ARBA00023136"/>
    </source>
</evidence>
<dbReference type="InterPro" id="IPR043429">
    <property type="entry name" value="ArtM/GltK/GlnP/TcyL/YhdX-like"/>
</dbReference>
<evidence type="ECO:0000256" key="1">
    <source>
        <dbReference type="ARBA" id="ARBA00004651"/>
    </source>
</evidence>
<dbReference type="Gene3D" id="1.10.3720.10">
    <property type="entry name" value="MetI-like"/>
    <property type="match status" value="1"/>
</dbReference>
<reference evidence="11" key="1">
    <citation type="submission" date="2015-08" db="EMBL/GenBank/DDBJ databases">
        <title>Genome sequencing project for genomic taxonomy and phylogenomics of Bacillus-like bacteria.</title>
        <authorList>
            <person name="Liu B."/>
            <person name="Wang J."/>
            <person name="Zhu Y."/>
            <person name="Liu G."/>
            <person name="Chen Q."/>
            <person name="Chen Z."/>
            <person name="Lan J."/>
            <person name="Che J."/>
            <person name="Ge C."/>
            <person name="Shi H."/>
            <person name="Pan Z."/>
            <person name="Liu X."/>
        </authorList>
    </citation>
    <scope>NUCLEOTIDE SEQUENCE [LARGE SCALE GENOMIC DNA]</scope>
    <source>
        <strain evidence="11">FJAT-4402</strain>
    </source>
</reference>
<keyword evidence="4 8" id="KW-0812">Transmembrane</keyword>
<keyword evidence="7 8" id="KW-0472">Membrane</keyword>
<dbReference type="PATRIC" id="fig|1441095.3.peg.3143"/>
<evidence type="ECO:0000313" key="10">
    <source>
        <dbReference type="EMBL" id="ALC82610.1"/>
    </source>
</evidence>
<evidence type="ECO:0000313" key="11">
    <source>
        <dbReference type="Proteomes" id="UP000067625"/>
    </source>
</evidence>